<dbReference type="AlphaFoldDB" id="A0A9P5ZC97"/>
<gene>
    <name evidence="1" type="ORF">BDN70DRAFT_243521</name>
</gene>
<organism evidence="1 2">
    <name type="scientific">Pholiota conissans</name>
    <dbReference type="NCBI Taxonomy" id="109636"/>
    <lineage>
        <taxon>Eukaryota</taxon>
        <taxon>Fungi</taxon>
        <taxon>Dikarya</taxon>
        <taxon>Basidiomycota</taxon>
        <taxon>Agaricomycotina</taxon>
        <taxon>Agaricomycetes</taxon>
        <taxon>Agaricomycetidae</taxon>
        <taxon>Agaricales</taxon>
        <taxon>Agaricineae</taxon>
        <taxon>Strophariaceae</taxon>
        <taxon>Pholiota</taxon>
    </lineage>
</organism>
<protein>
    <submittedName>
        <fullName evidence="1">Uncharacterized protein</fullName>
    </submittedName>
</protein>
<sequence length="196" mass="22218">MWWSRRVKQSICATVVSKSRRTGASKVQFNDRMPNMYALKQLKRMRRGREPFENMQSRQYQGVMVVDIVQLRTTADIVDRLLVSCDRRMTSDKMKASKRSVSLQLQLPLNHPLSRSIDLAALQICTIGMKRYTTHTVAAVEKLSHSLGPPARCLLRRSSPVQRLRGMSNITLAFQSEGSPNILSLAHLRGSHNASL</sequence>
<accession>A0A9P5ZC97</accession>
<dbReference type="EMBL" id="MU155149">
    <property type="protein sequence ID" value="KAF9483854.1"/>
    <property type="molecule type" value="Genomic_DNA"/>
</dbReference>
<reference evidence="1" key="1">
    <citation type="submission" date="2020-11" db="EMBL/GenBank/DDBJ databases">
        <authorList>
            <consortium name="DOE Joint Genome Institute"/>
            <person name="Ahrendt S."/>
            <person name="Riley R."/>
            <person name="Andreopoulos W."/>
            <person name="Labutti K."/>
            <person name="Pangilinan J."/>
            <person name="Ruiz-Duenas F.J."/>
            <person name="Barrasa J.M."/>
            <person name="Sanchez-Garcia M."/>
            <person name="Camarero S."/>
            <person name="Miyauchi S."/>
            <person name="Serrano A."/>
            <person name="Linde D."/>
            <person name="Babiker R."/>
            <person name="Drula E."/>
            <person name="Ayuso-Fernandez I."/>
            <person name="Pacheco R."/>
            <person name="Padilla G."/>
            <person name="Ferreira P."/>
            <person name="Barriuso J."/>
            <person name="Kellner H."/>
            <person name="Castanera R."/>
            <person name="Alfaro M."/>
            <person name="Ramirez L."/>
            <person name="Pisabarro A.G."/>
            <person name="Kuo A."/>
            <person name="Tritt A."/>
            <person name="Lipzen A."/>
            <person name="He G."/>
            <person name="Yan M."/>
            <person name="Ng V."/>
            <person name="Cullen D."/>
            <person name="Martin F."/>
            <person name="Rosso M.-N."/>
            <person name="Henrissat B."/>
            <person name="Hibbett D."/>
            <person name="Martinez A.T."/>
            <person name="Grigoriev I.V."/>
        </authorList>
    </citation>
    <scope>NUCLEOTIDE SEQUENCE</scope>
    <source>
        <strain evidence="1">CIRM-BRFM 674</strain>
    </source>
</reference>
<comment type="caution">
    <text evidence="1">The sequence shown here is derived from an EMBL/GenBank/DDBJ whole genome shotgun (WGS) entry which is preliminary data.</text>
</comment>
<evidence type="ECO:0000313" key="2">
    <source>
        <dbReference type="Proteomes" id="UP000807469"/>
    </source>
</evidence>
<dbReference type="Proteomes" id="UP000807469">
    <property type="component" value="Unassembled WGS sequence"/>
</dbReference>
<evidence type="ECO:0000313" key="1">
    <source>
        <dbReference type="EMBL" id="KAF9483854.1"/>
    </source>
</evidence>
<name>A0A9P5ZC97_9AGAR</name>
<proteinExistence type="predicted"/>
<keyword evidence="2" id="KW-1185">Reference proteome</keyword>